<evidence type="ECO:0000313" key="4">
    <source>
        <dbReference type="EMBL" id="CAG5101985.1"/>
    </source>
</evidence>
<dbReference type="EMBL" id="OU015566">
    <property type="protein sequence ID" value="CAG5101985.1"/>
    <property type="molecule type" value="Genomic_DNA"/>
</dbReference>
<feature type="compositionally biased region" description="Basic and acidic residues" evidence="2">
    <location>
        <begin position="825"/>
        <end position="834"/>
    </location>
</feature>
<dbReference type="Pfam" id="PF03915">
    <property type="entry name" value="AIP3"/>
    <property type="match status" value="1"/>
</dbReference>
<feature type="compositionally biased region" description="Polar residues" evidence="2">
    <location>
        <begin position="1"/>
        <end position="10"/>
    </location>
</feature>
<evidence type="ECO:0000256" key="2">
    <source>
        <dbReference type="SAM" id="MobiDB-lite"/>
    </source>
</evidence>
<feature type="region of interest" description="Disordered" evidence="2">
    <location>
        <begin position="1"/>
        <end position="38"/>
    </location>
</feature>
<feature type="region of interest" description="Disordered" evidence="2">
    <location>
        <begin position="61"/>
        <end position="91"/>
    </location>
</feature>
<feature type="compositionally biased region" description="Basic and acidic residues" evidence="2">
    <location>
        <begin position="1051"/>
        <end position="1060"/>
    </location>
</feature>
<proteinExistence type="predicted"/>
<feature type="compositionally biased region" description="Basic and acidic residues" evidence="2">
    <location>
        <begin position="751"/>
        <end position="760"/>
    </location>
</feature>
<feature type="compositionally biased region" description="Basic and acidic residues" evidence="2">
    <location>
        <begin position="796"/>
        <end position="810"/>
    </location>
</feature>
<accession>A0ABN7SQ16</accession>
<feature type="compositionally biased region" description="Basic and acidic residues" evidence="2">
    <location>
        <begin position="1003"/>
        <end position="1015"/>
    </location>
</feature>
<dbReference type="PANTHER" id="PTHR22741:SF10">
    <property type="entry name" value="COILED-COIL DOMAIN-CONTAINING PROTEIN CG32809"/>
    <property type="match status" value="1"/>
</dbReference>
<dbReference type="InterPro" id="IPR051825">
    <property type="entry name" value="SRCIN1"/>
</dbReference>
<feature type="compositionally biased region" description="Polar residues" evidence="2">
    <location>
        <begin position="121"/>
        <end position="143"/>
    </location>
</feature>
<reference evidence="4 5" key="1">
    <citation type="submission" date="2021-04" db="EMBL/GenBank/DDBJ databases">
        <authorList>
            <person name="Bliznina A."/>
        </authorList>
    </citation>
    <scope>NUCLEOTIDE SEQUENCE [LARGE SCALE GENOMIC DNA]</scope>
</reference>
<evidence type="ECO:0000256" key="1">
    <source>
        <dbReference type="ARBA" id="ARBA00023054"/>
    </source>
</evidence>
<dbReference type="Gene3D" id="1.20.58.1540">
    <property type="entry name" value="Actin interacting protein 3, C-terminal domain"/>
    <property type="match status" value="1"/>
</dbReference>
<evidence type="ECO:0000313" key="5">
    <source>
        <dbReference type="Proteomes" id="UP001158576"/>
    </source>
</evidence>
<feature type="compositionally biased region" description="Polar residues" evidence="2">
    <location>
        <begin position="29"/>
        <end position="38"/>
    </location>
</feature>
<organism evidence="4 5">
    <name type="scientific">Oikopleura dioica</name>
    <name type="common">Tunicate</name>
    <dbReference type="NCBI Taxonomy" id="34765"/>
    <lineage>
        <taxon>Eukaryota</taxon>
        <taxon>Metazoa</taxon>
        <taxon>Chordata</taxon>
        <taxon>Tunicata</taxon>
        <taxon>Appendicularia</taxon>
        <taxon>Copelata</taxon>
        <taxon>Oikopleuridae</taxon>
        <taxon>Oikopleura</taxon>
    </lineage>
</organism>
<dbReference type="PANTHER" id="PTHR22741">
    <property type="entry name" value="P140CAP/SNIP-RELATED"/>
    <property type="match status" value="1"/>
</dbReference>
<gene>
    <name evidence="4" type="ORF">OKIOD_LOCUS8853</name>
</gene>
<name>A0ABN7SQ16_OIKDI</name>
<dbReference type="InterPro" id="IPR022782">
    <property type="entry name" value="AIP3-like_C"/>
</dbReference>
<feature type="compositionally biased region" description="Polar residues" evidence="2">
    <location>
        <begin position="942"/>
        <end position="952"/>
    </location>
</feature>
<keyword evidence="1" id="KW-0175">Coiled coil</keyword>
<feature type="region of interest" description="Disordered" evidence="2">
    <location>
        <begin position="243"/>
        <end position="275"/>
    </location>
</feature>
<feature type="compositionally biased region" description="Polar residues" evidence="2">
    <location>
        <begin position="722"/>
        <end position="739"/>
    </location>
</feature>
<sequence length="1060" mass="120084">MSSNATSLSNLRRLGYRSVQRQPLDRFKSSSQDLLNENNIKSRLEEELNWFEGSRPAKSIENLLSPSENERSRPTKSRIPAHGNVDEKKKKLMSQGLFRDSTQLHQNSGISGQSRLPKPSSILSQLKNPSQPRSFTPTTSRIQPPSIFTPLKSALTRQPATYESSSESEAEMNFPPPPPEMASISDHEFPSYSSRRASNHSRVPLKSEDTEGSEFSYRSASITENARVEQMEEKINALNRKVEQLTHSSDERASSVDDRISMRNRLSDSERSKNELSRKYLKALETNSKLEKQVEILQKELVQKKNQIINIKQVSAAVFAQFNSLRSEISSARRAQIDMRRTMQNELQQVQGSIVMMIEEYEVSQAPRVNDYTTDTLSRLQQDRAKVERKKAEYHNDADTVDEIIATVEGVVERMRNDAVEKRSIISRKEVESVGLQLMNIAGKIGDLKDRFPDLDAVLSSLGSKEASSLELEQTFLQEEPARIDACMEKCKALTQTLTTLKKLAGVQEARTKNYESHSLRRRGPNYDDPQELLKDVNKSIRELSPVNHQRRADILEKMEPRWAMQKYRNQNIERTRIEKMLQDRAETLNITDNLDFIAHQREQALRTLYLLESQETRDTSRKNQTSNGGAHLPLGGGTVPRNQPQKRTFPAAHANLHRKQRSWDALEPSTVDDLQITNAMSYATLRPNNSGIRFDPNIEKMAAISSPNLVRATMHMRGELNNTRPRLPQQSSMSTDQLLESELYNSPPKLRVETRKQERPASMFVRNHHTDDENDFGPLIIDSVVQPSKGSSKIDLTESKPKRSPEAKSKFGFGLRKGVFKSRKNNEEKEKSKSQSALDASDQSFRQESPQMAAKNQDETPKKSFASRMASFSKRKKQTSKSKQPEPQGEVQNANPNPPMSPRQQAHQKHLHNRQNSQNSNSHQPTQQKSTSRLPEYSQIRPPSNSSQQFLSPKPYRPGGQPNFGIQRNHPPGAGRGIPAPQFSKSPQVRFEKGQKQRPRASTHEWSKPKRRGDMNSQSPGSFSGGPPPPTSPPSEGSSTARFGFGYNRPDSRMKTSDV</sequence>
<feature type="domain" description="Actin interacting protein 3-like C-terminal" evidence="3">
    <location>
        <begin position="230"/>
        <end position="571"/>
    </location>
</feature>
<feature type="compositionally biased region" description="Low complexity" evidence="2">
    <location>
        <begin position="915"/>
        <end position="925"/>
    </location>
</feature>
<feature type="compositionally biased region" description="Polar residues" evidence="2">
    <location>
        <begin position="105"/>
        <end position="114"/>
    </location>
</feature>
<feature type="region of interest" description="Disordered" evidence="2">
    <location>
        <begin position="105"/>
        <end position="218"/>
    </location>
</feature>
<feature type="region of interest" description="Disordered" evidence="2">
    <location>
        <begin position="616"/>
        <end position="646"/>
    </location>
</feature>
<feature type="compositionally biased region" description="Polar residues" evidence="2">
    <location>
        <begin position="836"/>
        <end position="851"/>
    </location>
</feature>
<keyword evidence="5" id="KW-1185">Reference proteome</keyword>
<feature type="region of interest" description="Disordered" evidence="2">
    <location>
        <begin position="722"/>
        <end position="1060"/>
    </location>
</feature>
<evidence type="ECO:0000259" key="3">
    <source>
        <dbReference type="Pfam" id="PF03915"/>
    </source>
</evidence>
<dbReference type="Proteomes" id="UP001158576">
    <property type="component" value="Chromosome 1"/>
</dbReference>
<protein>
    <submittedName>
        <fullName evidence="4">Oidioi.mRNA.OKI2018_I69.chr1.g88.t1.cds</fullName>
    </submittedName>
</protein>